<dbReference type="Pfam" id="PF00903">
    <property type="entry name" value="Glyoxalase"/>
    <property type="match status" value="1"/>
</dbReference>
<dbReference type="InterPro" id="IPR037523">
    <property type="entry name" value="VOC_core"/>
</dbReference>
<reference evidence="3" key="1">
    <citation type="submission" date="2021-05" db="EMBL/GenBank/DDBJ databases">
        <title>Genome of Sphingobium sp. strain.</title>
        <authorList>
            <person name="Fan R."/>
        </authorList>
    </citation>
    <scope>NUCLEOTIDE SEQUENCE</scope>
    <source>
        <strain evidence="3">H33</strain>
    </source>
</reference>
<evidence type="ECO:0000313" key="4">
    <source>
        <dbReference type="Proteomes" id="UP001138757"/>
    </source>
</evidence>
<dbReference type="GO" id="GO:0006355">
    <property type="term" value="P:regulation of DNA-templated transcription"/>
    <property type="evidence" value="ECO:0007669"/>
    <property type="project" value="InterPro"/>
</dbReference>
<sequence length="216" mass="23738">MIRRPRGRPRHDDVLTPAEWRTVEMLRHGMSVRAIAQRQGVSRDAVKFHIGNAAGKLGLSGLRALRRWQGIAGDSPLKEREKQDMAALRLGSIGQLSRSVSDIEAAVAWYRDVLGLTHLFTTGGMAFFDCGGTRLYLQQGPVRSESIPYFTVPDIHGAHAALVARGAVSTAVPHIIHRDEQGGELWMAFFADPDAPHIADPHGRLIALMAQITPDR</sequence>
<dbReference type="CDD" id="cd06587">
    <property type="entry name" value="VOC"/>
    <property type="match status" value="1"/>
</dbReference>
<evidence type="ECO:0000313" key="3">
    <source>
        <dbReference type="EMBL" id="MBT2186616.1"/>
    </source>
</evidence>
<dbReference type="SUPFAM" id="SSF54593">
    <property type="entry name" value="Glyoxalase/Bleomycin resistance protein/Dihydroxybiphenyl dioxygenase"/>
    <property type="match status" value="1"/>
</dbReference>
<name>A0A9X1IQH0_9SPHN</name>
<keyword evidence="4" id="KW-1185">Reference proteome</keyword>
<dbReference type="SMART" id="SM00421">
    <property type="entry name" value="HTH_LUXR"/>
    <property type="match status" value="1"/>
</dbReference>
<dbReference type="InterPro" id="IPR000792">
    <property type="entry name" value="Tscrpt_reg_LuxR_C"/>
</dbReference>
<feature type="domain" description="HTH luxR-type" evidence="1">
    <location>
        <begin position="8"/>
        <end position="73"/>
    </location>
</feature>
<evidence type="ECO:0000259" key="2">
    <source>
        <dbReference type="PROSITE" id="PS51819"/>
    </source>
</evidence>
<dbReference type="PROSITE" id="PS51819">
    <property type="entry name" value="VOC"/>
    <property type="match status" value="1"/>
</dbReference>
<dbReference type="SUPFAM" id="SSF46894">
    <property type="entry name" value="C-terminal effector domain of the bipartite response regulators"/>
    <property type="match status" value="1"/>
</dbReference>
<protein>
    <submittedName>
        <fullName evidence="3">VOC family protein</fullName>
    </submittedName>
</protein>
<evidence type="ECO:0000259" key="1">
    <source>
        <dbReference type="PROSITE" id="PS50043"/>
    </source>
</evidence>
<dbReference type="Gene3D" id="1.10.10.10">
    <property type="entry name" value="Winged helix-like DNA-binding domain superfamily/Winged helix DNA-binding domain"/>
    <property type="match status" value="1"/>
</dbReference>
<dbReference type="InterPro" id="IPR029068">
    <property type="entry name" value="Glyas_Bleomycin-R_OHBP_Dase"/>
</dbReference>
<proteinExistence type="predicted"/>
<organism evidence="3 4">
    <name type="scientific">Sphingobium nicotianae</name>
    <dbReference type="NCBI Taxonomy" id="2782607"/>
    <lineage>
        <taxon>Bacteria</taxon>
        <taxon>Pseudomonadati</taxon>
        <taxon>Pseudomonadota</taxon>
        <taxon>Alphaproteobacteria</taxon>
        <taxon>Sphingomonadales</taxon>
        <taxon>Sphingomonadaceae</taxon>
        <taxon>Sphingobium</taxon>
    </lineage>
</organism>
<dbReference type="Gene3D" id="3.10.180.10">
    <property type="entry name" value="2,3-Dihydroxybiphenyl 1,2-Dioxygenase, domain 1"/>
    <property type="match status" value="1"/>
</dbReference>
<dbReference type="AlphaFoldDB" id="A0A9X1IQH0"/>
<dbReference type="InterPro" id="IPR004360">
    <property type="entry name" value="Glyas_Fos-R_dOase_dom"/>
</dbReference>
<dbReference type="GO" id="GO:0003677">
    <property type="term" value="F:DNA binding"/>
    <property type="evidence" value="ECO:0007669"/>
    <property type="project" value="InterPro"/>
</dbReference>
<accession>A0A9X1IQH0</accession>
<dbReference type="InterPro" id="IPR016032">
    <property type="entry name" value="Sig_transdc_resp-reg_C-effctor"/>
</dbReference>
<dbReference type="PROSITE" id="PS50043">
    <property type="entry name" value="HTH_LUXR_2"/>
    <property type="match status" value="1"/>
</dbReference>
<dbReference type="Pfam" id="PF00196">
    <property type="entry name" value="GerE"/>
    <property type="match status" value="1"/>
</dbReference>
<gene>
    <name evidence="3" type="ORF">KK488_06605</name>
</gene>
<dbReference type="CDD" id="cd06170">
    <property type="entry name" value="LuxR_C_like"/>
    <property type="match status" value="1"/>
</dbReference>
<feature type="domain" description="VOC" evidence="2">
    <location>
        <begin position="92"/>
        <end position="211"/>
    </location>
</feature>
<dbReference type="InterPro" id="IPR036388">
    <property type="entry name" value="WH-like_DNA-bd_sf"/>
</dbReference>
<dbReference type="RefSeq" id="WP_214622374.1">
    <property type="nucleotide sequence ID" value="NZ_JAHGAW010000004.1"/>
</dbReference>
<dbReference type="EMBL" id="JAHGAW010000004">
    <property type="protein sequence ID" value="MBT2186616.1"/>
    <property type="molecule type" value="Genomic_DNA"/>
</dbReference>
<dbReference type="Proteomes" id="UP001138757">
    <property type="component" value="Unassembled WGS sequence"/>
</dbReference>
<comment type="caution">
    <text evidence="3">The sequence shown here is derived from an EMBL/GenBank/DDBJ whole genome shotgun (WGS) entry which is preliminary data.</text>
</comment>